<feature type="transmembrane region" description="Helical" evidence="11">
    <location>
        <begin position="955"/>
        <end position="980"/>
    </location>
</feature>
<feature type="transmembrane region" description="Helical" evidence="11">
    <location>
        <begin position="112"/>
        <end position="131"/>
    </location>
</feature>
<dbReference type="SUPFAM" id="SSF90123">
    <property type="entry name" value="ABC transporter transmembrane region"/>
    <property type="match status" value="2"/>
</dbReference>
<dbReference type="Gene3D" id="3.40.50.300">
    <property type="entry name" value="P-loop containing nucleotide triphosphate hydrolases"/>
    <property type="match status" value="2"/>
</dbReference>
<evidence type="ECO:0000256" key="7">
    <source>
        <dbReference type="ARBA" id="ARBA00022840"/>
    </source>
</evidence>
<keyword evidence="6" id="KW-0547">Nucleotide-binding</keyword>
<feature type="transmembrane region" description="Helical" evidence="11">
    <location>
        <begin position="143"/>
        <end position="162"/>
    </location>
</feature>
<evidence type="ECO:0000256" key="11">
    <source>
        <dbReference type="SAM" id="Phobius"/>
    </source>
</evidence>
<gene>
    <name evidence="14" type="ORF">PVK06_042697</name>
</gene>
<dbReference type="InterPro" id="IPR050173">
    <property type="entry name" value="ABC_transporter_C-like"/>
</dbReference>
<dbReference type="InterPro" id="IPR003439">
    <property type="entry name" value="ABC_transporter-like_ATP-bd"/>
</dbReference>
<evidence type="ECO:0000256" key="4">
    <source>
        <dbReference type="ARBA" id="ARBA00022448"/>
    </source>
</evidence>
<dbReference type="Pfam" id="PF00664">
    <property type="entry name" value="ABC_membrane"/>
    <property type="match status" value="2"/>
</dbReference>
<feature type="domain" description="ABC transmembrane type-1" evidence="13">
    <location>
        <begin position="304"/>
        <end position="583"/>
    </location>
</feature>
<feature type="domain" description="ABC transporter" evidence="12">
    <location>
        <begin position="929"/>
        <end position="1195"/>
    </location>
</feature>
<feature type="domain" description="ABC transmembrane type-1" evidence="13">
    <location>
        <begin position="921"/>
        <end position="1012"/>
    </location>
</feature>
<comment type="similarity">
    <text evidence="2">Belongs to the ABC transporter superfamily. ABCC family. Conjugate transporter (TC 3.A.1.208) subfamily.</text>
</comment>
<evidence type="ECO:0000256" key="9">
    <source>
        <dbReference type="ARBA" id="ARBA00023136"/>
    </source>
</evidence>
<dbReference type="Pfam" id="PF00005">
    <property type="entry name" value="ABC_tran"/>
    <property type="match status" value="2"/>
</dbReference>
<comment type="subcellular location">
    <subcellularLocation>
        <location evidence="1">Membrane</location>
        <topology evidence="1">Multi-pass membrane protein</topology>
    </subcellularLocation>
</comment>
<dbReference type="EC" id="7.6.2.2" evidence="3"/>
<dbReference type="CDD" id="cd18579">
    <property type="entry name" value="ABC_6TM_ABCC_D1"/>
    <property type="match status" value="1"/>
</dbReference>
<evidence type="ECO:0000256" key="8">
    <source>
        <dbReference type="ARBA" id="ARBA00022989"/>
    </source>
</evidence>
<dbReference type="InterPro" id="IPR011527">
    <property type="entry name" value="ABC1_TM_dom"/>
</dbReference>
<keyword evidence="4" id="KW-0813">Transport</keyword>
<dbReference type="PROSITE" id="PS00211">
    <property type="entry name" value="ABC_TRANSPORTER_1"/>
    <property type="match status" value="2"/>
</dbReference>
<keyword evidence="15" id="KW-1185">Reference proteome</keyword>
<evidence type="ECO:0000256" key="6">
    <source>
        <dbReference type="ARBA" id="ARBA00022741"/>
    </source>
</evidence>
<feature type="transmembrane region" description="Helical" evidence="11">
    <location>
        <begin position="25"/>
        <end position="52"/>
    </location>
</feature>
<dbReference type="PANTHER" id="PTHR24223:SF375">
    <property type="entry name" value="ABC TRANSPORTER C FAMILY MEMBER 11-RELATED"/>
    <property type="match status" value="1"/>
</dbReference>
<evidence type="ECO:0000313" key="15">
    <source>
        <dbReference type="Proteomes" id="UP001358586"/>
    </source>
</evidence>
<dbReference type="PANTHER" id="PTHR24223">
    <property type="entry name" value="ATP-BINDING CASSETTE SUB-FAMILY C"/>
    <property type="match status" value="1"/>
</dbReference>
<organism evidence="14 15">
    <name type="scientific">Gossypium arboreum</name>
    <name type="common">Tree cotton</name>
    <name type="synonym">Gossypium nanking</name>
    <dbReference type="NCBI Taxonomy" id="29729"/>
    <lineage>
        <taxon>Eukaryota</taxon>
        <taxon>Viridiplantae</taxon>
        <taxon>Streptophyta</taxon>
        <taxon>Embryophyta</taxon>
        <taxon>Tracheophyta</taxon>
        <taxon>Spermatophyta</taxon>
        <taxon>Magnoliopsida</taxon>
        <taxon>eudicotyledons</taxon>
        <taxon>Gunneridae</taxon>
        <taxon>Pentapetalae</taxon>
        <taxon>rosids</taxon>
        <taxon>malvids</taxon>
        <taxon>Malvales</taxon>
        <taxon>Malvaceae</taxon>
        <taxon>Malvoideae</taxon>
        <taxon>Gossypium</taxon>
    </lineage>
</organism>
<protein>
    <recommendedName>
        <fullName evidence="3">ABC-type xenobiotic transporter</fullName>
        <ecNumber evidence="3">7.6.2.2</ecNumber>
    </recommendedName>
</protein>
<reference evidence="14 15" key="1">
    <citation type="submission" date="2023-03" db="EMBL/GenBank/DDBJ databases">
        <title>WGS of Gossypium arboreum.</title>
        <authorList>
            <person name="Yu D."/>
        </authorList>
    </citation>
    <scope>NUCLEOTIDE SEQUENCE [LARGE SCALE GENOMIC DNA]</scope>
    <source>
        <tissue evidence="14">Leaf</tissue>
    </source>
</reference>
<keyword evidence="7" id="KW-0067">ATP-binding</keyword>
<dbReference type="Proteomes" id="UP001358586">
    <property type="component" value="Chromosome 12"/>
</dbReference>
<dbReference type="SUPFAM" id="SSF52540">
    <property type="entry name" value="P-loop containing nucleoside triphosphate hydrolases"/>
    <property type="match status" value="2"/>
</dbReference>
<feature type="transmembrane region" description="Helical" evidence="11">
    <location>
        <begin position="336"/>
        <end position="357"/>
    </location>
</feature>
<feature type="transmembrane region" description="Helical" evidence="11">
    <location>
        <begin position="174"/>
        <end position="195"/>
    </location>
</feature>
<feature type="transmembrane region" description="Helical" evidence="11">
    <location>
        <begin position="912"/>
        <end position="935"/>
    </location>
</feature>
<evidence type="ECO:0000259" key="12">
    <source>
        <dbReference type="PROSITE" id="PS50893"/>
    </source>
</evidence>
<comment type="catalytic activity">
    <reaction evidence="10">
        <text>ATP + H2O + xenobioticSide 1 = ADP + phosphate + xenobioticSide 2.</text>
        <dbReference type="EC" id="7.6.2.2"/>
    </reaction>
</comment>
<evidence type="ECO:0000256" key="5">
    <source>
        <dbReference type="ARBA" id="ARBA00022692"/>
    </source>
</evidence>
<keyword evidence="9 11" id="KW-0472">Membrane</keyword>
<accession>A0ABR0MLN0</accession>
<feature type="domain" description="ABC transporter" evidence="12">
    <location>
        <begin position="617"/>
        <end position="839"/>
    </location>
</feature>
<dbReference type="InterPro" id="IPR003593">
    <property type="entry name" value="AAA+_ATPase"/>
</dbReference>
<dbReference type="PROSITE" id="PS50893">
    <property type="entry name" value="ABC_TRANSPORTER_2"/>
    <property type="match status" value="2"/>
</dbReference>
<proteinExistence type="inferred from homology"/>
<dbReference type="InterPro" id="IPR044746">
    <property type="entry name" value="ABCC_6TM_D1"/>
</dbReference>
<evidence type="ECO:0000256" key="2">
    <source>
        <dbReference type="ARBA" id="ARBA00009726"/>
    </source>
</evidence>
<evidence type="ECO:0000256" key="3">
    <source>
        <dbReference type="ARBA" id="ARBA00012191"/>
    </source>
</evidence>
<evidence type="ECO:0000256" key="10">
    <source>
        <dbReference type="ARBA" id="ARBA00034018"/>
    </source>
</evidence>
<name>A0ABR0MLN0_GOSAR</name>
<keyword evidence="8 11" id="KW-1133">Transmembrane helix</keyword>
<feature type="transmembrane region" description="Helical" evidence="11">
    <location>
        <begin position="528"/>
        <end position="548"/>
    </location>
</feature>
<sequence length="1346" mass="151962">MAFEPLVWYCQPLQNAAWTKLVDGAFGACTPCAIGSGVFLISHLVLLGLCYYRIWLIKKNSKVQRFSLSSEYYCYILGFLAGYCTIEPILRLLMGSSIFNLDGTTGLAPYEVTSLIIEATTWCSVLFMIGLETKSYIREFRWYVRFGVVYVLVGDAVLLNLILPVKDLHNSYALYLTISTVFCQVLFGILLLVYFPSLHLSPGYCLIESDSLDDEKYEPLSGGEQICPERQASIISRIFFRWITPLMQQGYKRPITERDVWKLDTWDQTKILIQKFHRCWDKEAKRSKPWLLRALNSSLGGRFWLGGVFKIGCDLCQFAGPMLLNHLLQSMQRGDPAWVGYIYAFLMFLGVLCAVLLEGQYMQNVWRVGFRLRSTLVAAIFHKSLRLTHEARKNFPSGKITNMITTDATALQQICQQLHVLWSAPFRIIISMVLLYQQLGVASLLGSVILVLMVPLQTIVISKMRIMTKEGLQWTDRRVSLMNEILAAMDTVKFYAWEKSFQTRVHSIRNDELSWLRRAQLLSAFNSFILNSIPVVVTVVSFGAFTLLGGDLTPARAFTSLSLFAVLRVPLNTLPNLLSQVVNANVSLQRLEELFLAEEKVLAPNPPLQPGLPAISIKDGNFSWDSKAEKPTLSNINMEVPVGSLVAIVGGTGEGKTSLVSAMLGEIPADANSSVVIRGTVAYVPQVSWIFNATVRNNILFGCSFQPERYWKTIDVTALRHDLDILPDHDLTEIGERGVNISGGQKQRVSMARAVYSNSDVYVFDDPLSALDAHVAQQVFSKCIKEELQGKTRILVTNQLHFLPHVDYILLVANGVIKEQGTFEEISKNGRLFQKLMENAGKMEKQEEKDDGKNFDLEDLKPKSNEMVEINEQQKNANPAKRRKGRKAVLVKQEERETGVVSWNVLMRYKDALGGLWVVMILFTFYFSTEVLRISSSTWLRFWTDQSTSSSYHPGYYIVIYALLGFSQVTVTLTNSFWLITSSLRAARRLHDMMLNSILRAPMLFFQTNPTGLVAASLDICTDRHREHIFIVGDNAASHLVLCSISILSGTVRLNLDPFNEHNDADLWEALERAHLKDVIRRNSFGLDAEVLESGENFSVGQRQLLCLARALLRRSKILVLDEATAAVDVKTDAFIQKTIREEFKSCTMLVIAHRLNTIIDCDQILVLDAGQVLEHSTPEELLANEESAFSKMVQSTGPANAEYLRGLIFGGEENRLSREHATRLDGRKRWQASSRWAAAAQFALAVSLTSSQNDLKRFDIGDASNIVKKTEDAVITLQSVLEGKHDEVIDDMLQQHQVPRDRWWSALYRIIDGLAAMSRLAQNNRVLQIELEFEDRSVDWDEIEI</sequence>
<evidence type="ECO:0000256" key="1">
    <source>
        <dbReference type="ARBA" id="ARBA00004141"/>
    </source>
</evidence>
<dbReference type="Gene3D" id="1.20.1560.10">
    <property type="entry name" value="ABC transporter type 1, transmembrane domain"/>
    <property type="match status" value="2"/>
</dbReference>
<feature type="transmembrane region" description="Helical" evidence="11">
    <location>
        <begin position="442"/>
        <end position="461"/>
    </location>
</feature>
<dbReference type="CDD" id="cd03250">
    <property type="entry name" value="ABCC_MRP_domain1"/>
    <property type="match status" value="1"/>
</dbReference>
<dbReference type="InterPro" id="IPR027417">
    <property type="entry name" value="P-loop_NTPase"/>
</dbReference>
<comment type="caution">
    <text evidence="14">The sequence shown here is derived from an EMBL/GenBank/DDBJ whole genome shotgun (WGS) entry which is preliminary data.</text>
</comment>
<evidence type="ECO:0000259" key="13">
    <source>
        <dbReference type="PROSITE" id="PS50929"/>
    </source>
</evidence>
<dbReference type="InterPro" id="IPR036640">
    <property type="entry name" value="ABC1_TM_sf"/>
</dbReference>
<feature type="transmembrane region" description="Helical" evidence="11">
    <location>
        <begin position="72"/>
        <end position="92"/>
    </location>
</feature>
<dbReference type="InterPro" id="IPR017871">
    <property type="entry name" value="ABC_transporter-like_CS"/>
</dbReference>
<dbReference type="SMART" id="SM00382">
    <property type="entry name" value="AAA"/>
    <property type="match status" value="2"/>
</dbReference>
<keyword evidence="5 11" id="KW-0812">Transmembrane</keyword>
<dbReference type="EMBL" id="JARKNE010000012">
    <property type="protein sequence ID" value="KAK5774835.1"/>
    <property type="molecule type" value="Genomic_DNA"/>
</dbReference>
<dbReference type="PROSITE" id="PS50929">
    <property type="entry name" value="ABC_TM1F"/>
    <property type="match status" value="2"/>
</dbReference>
<evidence type="ECO:0000313" key="14">
    <source>
        <dbReference type="EMBL" id="KAK5774835.1"/>
    </source>
</evidence>